<gene>
    <name evidence="2" type="ORF">OsJ_19210</name>
</gene>
<proteinExistence type="predicted"/>
<feature type="region of interest" description="Disordered" evidence="1">
    <location>
        <begin position="1"/>
        <end position="27"/>
    </location>
</feature>
<name>B9FGS8_ORYSJ</name>
<organism evidence="2">
    <name type="scientific">Oryza sativa subsp. japonica</name>
    <name type="common">Rice</name>
    <dbReference type="NCBI Taxonomy" id="39947"/>
    <lineage>
        <taxon>Eukaryota</taxon>
        <taxon>Viridiplantae</taxon>
        <taxon>Streptophyta</taxon>
        <taxon>Embryophyta</taxon>
        <taxon>Tracheophyta</taxon>
        <taxon>Spermatophyta</taxon>
        <taxon>Magnoliopsida</taxon>
        <taxon>Liliopsida</taxon>
        <taxon>Poales</taxon>
        <taxon>Poaceae</taxon>
        <taxon>BOP clade</taxon>
        <taxon>Oryzoideae</taxon>
        <taxon>Oryzeae</taxon>
        <taxon>Oryzinae</taxon>
        <taxon>Oryza</taxon>
        <taxon>Oryza sativa</taxon>
    </lineage>
</organism>
<dbReference type="EMBL" id="CM000142">
    <property type="protein sequence ID" value="EEE64368.1"/>
    <property type="molecule type" value="Genomic_DNA"/>
</dbReference>
<feature type="compositionally biased region" description="Basic residues" evidence="1">
    <location>
        <begin position="223"/>
        <end position="232"/>
    </location>
</feature>
<reference evidence="2" key="1">
    <citation type="journal article" date="2005" name="PLoS Biol.">
        <title>The genomes of Oryza sativa: a history of duplications.</title>
        <authorList>
            <person name="Yu J."/>
            <person name="Wang J."/>
            <person name="Lin W."/>
            <person name="Li S."/>
            <person name="Li H."/>
            <person name="Zhou J."/>
            <person name="Ni P."/>
            <person name="Dong W."/>
            <person name="Hu S."/>
            <person name="Zeng C."/>
            <person name="Zhang J."/>
            <person name="Zhang Y."/>
            <person name="Li R."/>
            <person name="Xu Z."/>
            <person name="Li S."/>
            <person name="Li X."/>
            <person name="Zheng H."/>
            <person name="Cong L."/>
            <person name="Lin L."/>
            <person name="Yin J."/>
            <person name="Geng J."/>
            <person name="Li G."/>
            <person name="Shi J."/>
            <person name="Liu J."/>
            <person name="Lv H."/>
            <person name="Li J."/>
            <person name="Wang J."/>
            <person name="Deng Y."/>
            <person name="Ran L."/>
            <person name="Shi X."/>
            <person name="Wang X."/>
            <person name="Wu Q."/>
            <person name="Li C."/>
            <person name="Ren X."/>
            <person name="Wang J."/>
            <person name="Wang X."/>
            <person name="Li D."/>
            <person name="Liu D."/>
            <person name="Zhang X."/>
            <person name="Ji Z."/>
            <person name="Zhao W."/>
            <person name="Sun Y."/>
            <person name="Zhang Z."/>
            <person name="Bao J."/>
            <person name="Han Y."/>
            <person name="Dong L."/>
            <person name="Ji J."/>
            <person name="Chen P."/>
            <person name="Wu S."/>
            <person name="Liu J."/>
            <person name="Xiao Y."/>
            <person name="Bu D."/>
            <person name="Tan J."/>
            <person name="Yang L."/>
            <person name="Ye C."/>
            <person name="Zhang J."/>
            <person name="Xu J."/>
            <person name="Zhou Y."/>
            <person name="Yu Y."/>
            <person name="Zhang B."/>
            <person name="Zhuang S."/>
            <person name="Wei H."/>
            <person name="Liu B."/>
            <person name="Lei M."/>
            <person name="Yu H."/>
            <person name="Li Y."/>
            <person name="Xu H."/>
            <person name="Wei S."/>
            <person name="He X."/>
            <person name="Fang L."/>
            <person name="Zhang Z."/>
            <person name="Zhang Y."/>
            <person name="Huang X."/>
            <person name="Su Z."/>
            <person name="Tong W."/>
            <person name="Li J."/>
            <person name="Tong Z."/>
            <person name="Li S."/>
            <person name="Ye J."/>
            <person name="Wang L."/>
            <person name="Fang L."/>
            <person name="Lei T."/>
            <person name="Chen C."/>
            <person name="Chen H."/>
            <person name="Xu Z."/>
            <person name="Li H."/>
            <person name="Huang H."/>
            <person name="Zhang F."/>
            <person name="Xu H."/>
            <person name="Li N."/>
            <person name="Zhao C."/>
            <person name="Li S."/>
            <person name="Dong L."/>
            <person name="Huang Y."/>
            <person name="Li L."/>
            <person name="Xi Y."/>
            <person name="Qi Q."/>
            <person name="Li W."/>
            <person name="Zhang B."/>
            <person name="Hu W."/>
            <person name="Zhang Y."/>
            <person name="Tian X."/>
            <person name="Jiao Y."/>
            <person name="Liang X."/>
            <person name="Jin J."/>
            <person name="Gao L."/>
            <person name="Zheng W."/>
            <person name="Hao B."/>
            <person name="Liu S."/>
            <person name="Wang W."/>
            <person name="Yuan L."/>
            <person name="Cao M."/>
            <person name="McDermott J."/>
            <person name="Samudrala R."/>
            <person name="Wang J."/>
            <person name="Wong G.K."/>
            <person name="Yang H."/>
        </authorList>
    </citation>
    <scope>NUCLEOTIDE SEQUENCE [LARGE SCALE GENOMIC DNA]</scope>
</reference>
<dbReference type="AlphaFoldDB" id="B9FGS8"/>
<accession>B9FGS8</accession>
<reference evidence="2" key="2">
    <citation type="submission" date="2008-12" db="EMBL/GenBank/DDBJ databases">
        <title>Improved gene annotation of the rice (Oryza sativa) genomes.</title>
        <authorList>
            <person name="Wang J."/>
            <person name="Li R."/>
            <person name="Fan W."/>
            <person name="Huang Q."/>
            <person name="Zhang J."/>
            <person name="Zhou Y."/>
            <person name="Hu Y."/>
            <person name="Zi S."/>
            <person name="Li J."/>
            <person name="Ni P."/>
            <person name="Zheng H."/>
            <person name="Zhang Y."/>
            <person name="Zhao M."/>
            <person name="Hao Q."/>
            <person name="McDermott J."/>
            <person name="Samudrala R."/>
            <person name="Kristiansen K."/>
            <person name="Wong G.K.-S."/>
        </authorList>
    </citation>
    <scope>NUCLEOTIDE SEQUENCE</scope>
</reference>
<feature type="region of interest" description="Disordered" evidence="1">
    <location>
        <begin position="152"/>
        <end position="232"/>
    </location>
</feature>
<feature type="compositionally biased region" description="Basic and acidic residues" evidence="1">
    <location>
        <begin position="202"/>
        <end position="216"/>
    </location>
</feature>
<evidence type="ECO:0000256" key="1">
    <source>
        <dbReference type="SAM" id="MobiDB-lite"/>
    </source>
</evidence>
<sequence length="255" mass="26813">MGWGIRRQPQQQAAAAAERGGGGKGKAAAFSFSPLSWIAKLTARSSHGKCGGAKHAPAASMAGPSCRLPKRAAAAAASSSSVVAAVDDVAAGRSSPPRRSPVDVARGGCPLAMTVPEAVARRLCQQQRRRRRHCSLGGDRDLPPLGHLIPFSLAGSPASQPPENAAAAAAGGATPSNTDAGAKLRTRRHRAPRAPPPPQQPGRERQAVVLRVREDAGGPGYGHRARPPRRRSWRGWRWCGARATRSGRSGSRWWR</sequence>
<evidence type="ECO:0000313" key="2">
    <source>
        <dbReference type="EMBL" id="EEE64368.1"/>
    </source>
</evidence>
<dbReference type="Proteomes" id="UP000007752">
    <property type="component" value="Chromosome 5"/>
</dbReference>
<protein>
    <submittedName>
        <fullName evidence="2">Uncharacterized protein</fullName>
    </submittedName>
</protein>